<dbReference type="Pfam" id="PF03178">
    <property type="entry name" value="CPSF_A"/>
    <property type="match status" value="1"/>
</dbReference>
<gene>
    <name evidence="4" type="ORF">E4U43_005894</name>
</gene>
<dbReference type="Pfam" id="PF23726">
    <property type="entry name" value="Beta-prop_RSE1_2nd"/>
    <property type="match status" value="1"/>
</dbReference>
<dbReference type="GO" id="GO:0003676">
    <property type="term" value="F:nucleic acid binding"/>
    <property type="evidence" value="ECO:0007669"/>
    <property type="project" value="InterPro"/>
</dbReference>
<evidence type="ECO:0000313" key="4">
    <source>
        <dbReference type="EMBL" id="KAG5985780.1"/>
    </source>
</evidence>
<feature type="region of interest" description="Disordered" evidence="1">
    <location>
        <begin position="507"/>
        <end position="527"/>
    </location>
</feature>
<evidence type="ECO:0008006" key="6">
    <source>
        <dbReference type="Google" id="ProtNLM"/>
    </source>
</evidence>
<dbReference type="Proteomes" id="UP000748025">
    <property type="component" value="Unassembled WGS sequence"/>
</dbReference>
<evidence type="ECO:0000259" key="3">
    <source>
        <dbReference type="Pfam" id="PF23726"/>
    </source>
</evidence>
<proteinExistence type="predicted"/>
<feature type="domain" description="RSE1/DDB1/CPSF1 second beta-propeller" evidence="3">
    <location>
        <begin position="4"/>
        <end position="128"/>
    </location>
</feature>
<dbReference type="InterPro" id="IPR058543">
    <property type="entry name" value="Beta-prop_RSE1/DDB1/CPSF1_2nd"/>
</dbReference>
<sequence length="585" mass="63282">VRHATDDLTLYEPIRHHKEGGSEANLSGSLLFKKSANACLALAAPEVAEDETEELPRYVPLRRCSNVHGYSTVFLPNSSPSFILKSSKSIPRVIGLQGLGVRGMSTFHTAGCDRGFIYVDTEGIARVTELPSDSNVSELGVSVKKIPLECNVDMISYHDPSGTYVAACTRLEPFELPRDDDYHKEWARETVSFPPTTPRGVLKLINPVTWTVIHTVEMESCESIESMKTLLLEVSEETKERRMLVAVGSALSKGEDLPTRGRVQVFDIVTVIPEPGRPETNKRLKLMAKEEIPRGGVTALSEIGAQGLMLVSQGQKCMVRGLKEDGSLLPVAFLDMSCHVSSVKELPGTGLCVMADAFKGLWFAGYTEEPYTFKVLGKSGGNLPLLMADFLPDGEDLSMVAVDAEGDLHVLEFDPEHPKSLQGHLLLHRTTFSVTPNVPALTLLLPRTFPPQSQSQSSPFRAHMLLLMACPSGQLAALTPLPESTYRRLLSVTNQLHPAMVPHGGLHAKAHRHGGDPSGRTASTVGVDTASSSGRALVDGTVLARWNELGAGKRADVAVRGGYDGAGDLRGDLEGVLGWTGMAYF</sequence>
<evidence type="ECO:0000313" key="5">
    <source>
        <dbReference type="Proteomes" id="UP000748025"/>
    </source>
</evidence>
<feature type="non-terminal residue" evidence="4">
    <location>
        <position position="1"/>
    </location>
</feature>
<name>A0A9P7SV74_9HYPO</name>
<protein>
    <recommendedName>
        <fullName evidence="6">Cleavage/polyadenylation specificity factor A subunit C-terminal domain-containing protein</fullName>
    </recommendedName>
</protein>
<feature type="domain" description="RSE1/DDB1/CPSF1 C-terminal" evidence="2">
    <location>
        <begin position="201"/>
        <end position="546"/>
    </location>
</feature>
<keyword evidence="5" id="KW-1185">Reference proteome</keyword>
<dbReference type="AlphaFoldDB" id="A0A9P7SV74"/>
<dbReference type="PANTHER" id="PTHR10644">
    <property type="entry name" value="DNA REPAIR/RNA PROCESSING CPSF FAMILY"/>
    <property type="match status" value="1"/>
</dbReference>
<dbReference type="OrthoDB" id="6109at2759"/>
<dbReference type="InterPro" id="IPR004871">
    <property type="entry name" value="RSE1/DDB1/CPSF1_C"/>
</dbReference>
<organism evidence="4 5">
    <name type="scientific">Claviceps pusilla</name>
    <dbReference type="NCBI Taxonomy" id="123648"/>
    <lineage>
        <taxon>Eukaryota</taxon>
        <taxon>Fungi</taxon>
        <taxon>Dikarya</taxon>
        <taxon>Ascomycota</taxon>
        <taxon>Pezizomycotina</taxon>
        <taxon>Sordariomycetes</taxon>
        <taxon>Hypocreomycetidae</taxon>
        <taxon>Hypocreales</taxon>
        <taxon>Clavicipitaceae</taxon>
        <taxon>Claviceps</taxon>
    </lineage>
</organism>
<dbReference type="GO" id="GO:0005634">
    <property type="term" value="C:nucleus"/>
    <property type="evidence" value="ECO:0007669"/>
    <property type="project" value="InterPro"/>
</dbReference>
<dbReference type="Gene3D" id="2.130.10.10">
    <property type="entry name" value="YVTN repeat-like/Quinoprotein amine dehydrogenase"/>
    <property type="match status" value="1"/>
</dbReference>
<accession>A0A9P7SV74</accession>
<dbReference type="InterPro" id="IPR050358">
    <property type="entry name" value="RSE1/DDB1/CFT1"/>
</dbReference>
<reference evidence="4" key="1">
    <citation type="journal article" date="2020" name="bioRxiv">
        <title>Whole genome comparisons of ergot fungi reveals the divergence and evolution of species within the genus Claviceps are the result of varying mechanisms driving genome evolution and host range expansion.</title>
        <authorList>
            <person name="Wyka S.A."/>
            <person name="Mondo S.J."/>
            <person name="Liu M."/>
            <person name="Dettman J."/>
            <person name="Nalam V."/>
            <person name="Broders K.D."/>
        </authorList>
    </citation>
    <scope>NUCLEOTIDE SEQUENCE</scope>
    <source>
        <strain evidence="4">CCC 602</strain>
    </source>
</reference>
<dbReference type="InterPro" id="IPR015943">
    <property type="entry name" value="WD40/YVTN_repeat-like_dom_sf"/>
</dbReference>
<evidence type="ECO:0000259" key="2">
    <source>
        <dbReference type="Pfam" id="PF03178"/>
    </source>
</evidence>
<evidence type="ECO:0000256" key="1">
    <source>
        <dbReference type="SAM" id="MobiDB-lite"/>
    </source>
</evidence>
<dbReference type="EMBL" id="SRPW01003934">
    <property type="protein sequence ID" value="KAG5985780.1"/>
    <property type="molecule type" value="Genomic_DNA"/>
</dbReference>
<comment type="caution">
    <text evidence="4">The sequence shown here is derived from an EMBL/GenBank/DDBJ whole genome shotgun (WGS) entry which is preliminary data.</text>
</comment>